<evidence type="ECO:0000256" key="1">
    <source>
        <dbReference type="SAM" id="SignalP"/>
    </source>
</evidence>
<organism evidence="2 3">
    <name type="scientific">Danio rerio</name>
    <name type="common">Zebrafish</name>
    <name type="synonym">Brachydanio rerio</name>
    <dbReference type="NCBI Taxonomy" id="7955"/>
    <lineage>
        <taxon>Eukaryota</taxon>
        <taxon>Metazoa</taxon>
        <taxon>Chordata</taxon>
        <taxon>Craniata</taxon>
        <taxon>Vertebrata</taxon>
        <taxon>Euteleostomi</taxon>
        <taxon>Actinopterygii</taxon>
        <taxon>Neopterygii</taxon>
        <taxon>Teleostei</taxon>
        <taxon>Ostariophysi</taxon>
        <taxon>Cypriniformes</taxon>
        <taxon>Danionidae</taxon>
        <taxon>Danioninae</taxon>
        <taxon>Danio</taxon>
    </lineage>
</organism>
<name>A0AB32TCK7_DANRE</name>
<dbReference type="GeneID" id="322603"/>
<feature type="chain" id="PRO_5044230023" evidence="1">
    <location>
        <begin position="20"/>
        <end position="617"/>
    </location>
</feature>
<dbReference type="Proteomes" id="UP000000437">
    <property type="component" value="Chromosome 19"/>
</dbReference>
<evidence type="ECO:0000313" key="3">
    <source>
        <dbReference type="RefSeq" id="XP_068071134.1"/>
    </source>
</evidence>
<protein>
    <submittedName>
        <fullName evidence="3">Uncharacterized protein isoform X1</fullName>
    </submittedName>
</protein>
<accession>A0AB32TCK7</accession>
<reference evidence="3" key="1">
    <citation type="submission" date="2025-08" db="UniProtKB">
        <authorList>
            <consortium name="RefSeq"/>
        </authorList>
    </citation>
    <scope>IDENTIFICATION</scope>
    <source>
        <strain evidence="3">Tuebingen</strain>
        <tissue evidence="3">Fibroblasts and whole tissue</tissue>
    </source>
</reference>
<feature type="signal peptide" evidence="1">
    <location>
        <begin position="1"/>
        <end position="19"/>
    </location>
</feature>
<evidence type="ECO:0000313" key="4">
    <source>
        <dbReference type="ZFIN" id="ZDB-GENE-030131-1323"/>
    </source>
</evidence>
<gene>
    <name evidence="3 4" type="primary">si:ch73-15n24.1</name>
    <name evidence="3" type="synonym">fb66h03</name>
    <name evidence="3" type="synonym">si:ch211-288g17.6</name>
    <name evidence="3" type="synonym">wu:fb66h03</name>
</gene>
<keyword evidence="1" id="KW-0732">Signal</keyword>
<evidence type="ECO:0000313" key="2">
    <source>
        <dbReference type="Proteomes" id="UP000000437"/>
    </source>
</evidence>
<proteinExistence type="predicted"/>
<sequence>MKILAVITAFLCCCGVQISEQSSDLEQQILNSGTVVFLDFVKKVKYATEKLKQDDQFTKSKITFQGYMKALRLSAEEMSNPESAGGSHGNSDIPIQRFFTAAVVTFGQMTRDVFDRFFSPYFKIYRETLKKETIRDIWKEVDSYYFPGAPPINNKPMEFLSYLLGKAVVKSRIVGIVEAGVGAIGKIDINHFNEIMQSTLSLIRSKAFEISVLEKQKTNNSFLVSLRTVSRLIVLSCDCFFEVTESSTFMEKLSESVVEWNKLTQLKNPSEQRHIILNLDVWITIMDKIKVEFKDFREEVAQIYFILGTITLGSERFKRFNRAVLFSPVVFSLPVFEKLSEVAFGFTEINRFLNRVNYMIEKLIEDYDRDELDSLSMSMSKILMRFNEVFQEEKSHHHYSPKSLPLRLIRRAFLGYWMVYHKFENEIYMGTTETEIESVWINAKKIIINEMVKSKAFTRQQLQEAPKLDSLSMSMSKILMRFNEVFQEEKSHHHYSPKSLPLRLIRRAFLGYWMVYHKFENEIYMGTTETEIESVWINAKKIIINEMVKSKAFTRQQLQEAPNDFVEGLRQFLNEIKQTDPLADGFEELIDPITLSLKRWMYISNKIICDTWDLLLD</sequence>
<dbReference type="AlphaFoldDB" id="A0AB32TCK7"/>
<dbReference type="RefSeq" id="XP_068071134.1">
    <property type="nucleotide sequence ID" value="XM_068215033.2"/>
</dbReference>
<keyword evidence="2" id="KW-1185">Reference proteome</keyword>
<dbReference type="AGR" id="ZFIN:ZDB-GENE-030131-1323"/>
<dbReference type="ZFIN" id="ZDB-GENE-030131-1323">
    <property type="gene designation" value="si:ch73-15n24.1"/>
</dbReference>